<comment type="caution">
    <text evidence="1">The sequence shown here is derived from an EMBL/GenBank/DDBJ whole genome shotgun (WGS) entry which is preliminary data.</text>
</comment>
<reference evidence="1 2" key="1">
    <citation type="submission" date="2023-08" db="EMBL/GenBank/DDBJ databases">
        <title>Functional and genomic diversity of the sorghum phyllosphere microbiome.</title>
        <authorList>
            <person name="Shade A."/>
        </authorList>
    </citation>
    <scope>NUCLEOTIDE SEQUENCE [LARGE SCALE GENOMIC DNA]</scope>
    <source>
        <strain evidence="1 2">SORGH_AS_0445</strain>
    </source>
</reference>
<proteinExistence type="predicted"/>
<sequence>MVVGFGLEQLKTLFEALQAQQAARDPEACDAELLATFASVYSDFAARYPAHVVAGSADGYASIEPNFRVRSLA</sequence>
<dbReference type="Proteomes" id="UP001249291">
    <property type="component" value="Unassembled WGS sequence"/>
</dbReference>
<dbReference type="EMBL" id="JAVIZQ010000001">
    <property type="protein sequence ID" value="MDR6143638.1"/>
    <property type="molecule type" value="Genomic_DNA"/>
</dbReference>
<evidence type="ECO:0000313" key="1">
    <source>
        <dbReference type="EMBL" id="MDR6143638.1"/>
    </source>
</evidence>
<gene>
    <name evidence="1" type="ORF">QE375_003192</name>
</gene>
<name>A0ABU1HUA8_9MICO</name>
<accession>A0ABU1HUA8</accession>
<dbReference type="RefSeq" id="WP_309692947.1">
    <property type="nucleotide sequence ID" value="NZ_JAVIZQ010000001.1"/>
</dbReference>
<evidence type="ECO:0000313" key="2">
    <source>
        <dbReference type="Proteomes" id="UP001249291"/>
    </source>
</evidence>
<protein>
    <submittedName>
        <fullName evidence="1">Uncharacterized protein</fullName>
    </submittedName>
</protein>
<keyword evidence="2" id="KW-1185">Reference proteome</keyword>
<organism evidence="1 2">
    <name type="scientific">Microbacterium foliorum</name>
    <dbReference type="NCBI Taxonomy" id="104336"/>
    <lineage>
        <taxon>Bacteria</taxon>
        <taxon>Bacillati</taxon>
        <taxon>Actinomycetota</taxon>
        <taxon>Actinomycetes</taxon>
        <taxon>Micrococcales</taxon>
        <taxon>Microbacteriaceae</taxon>
        <taxon>Microbacterium</taxon>
    </lineage>
</organism>